<proteinExistence type="predicted"/>
<protein>
    <submittedName>
        <fullName evidence="1">Uncharacterized protein</fullName>
    </submittedName>
</protein>
<dbReference type="RefSeq" id="WP_379996663.1">
    <property type="nucleotide sequence ID" value="NZ_JBHSGN010000074.1"/>
</dbReference>
<dbReference type="EMBL" id="JBHSGN010000074">
    <property type="protein sequence ID" value="MFC4674397.1"/>
    <property type="molecule type" value="Genomic_DNA"/>
</dbReference>
<evidence type="ECO:0000313" key="1">
    <source>
        <dbReference type="EMBL" id="MFC4674397.1"/>
    </source>
</evidence>
<evidence type="ECO:0000313" key="2">
    <source>
        <dbReference type="Proteomes" id="UP001596023"/>
    </source>
</evidence>
<reference evidence="2" key="1">
    <citation type="journal article" date="2019" name="Int. J. Syst. Evol. Microbiol.">
        <title>The Global Catalogue of Microorganisms (GCM) 10K type strain sequencing project: providing services to taxonomists for standard genome sequencing and annotation.</title>
        <authorList>
            <consortium name="The Broad Institute Genomics Platform"/>
            <consortium name="The Broad Institute Genome Sequencing Center for Infectious Disease"/>
            <person name="Wu L."/>
            <person name="Ma J."/>
        </authorList>
    </citation>
    <scope>NUCLEOTIDE SEQUENCE [LARGE SCALE GENOMIC DNA]</scope>
    <source>
        <strain evidence="2">CCUG 66188</strain>
    </source>
</reference>
<keyword evidence="2" id="KW-1185">Reference proteome</keyword>
<dbReference type="Proteomes" id="UP001596023">
    <property type="component" value="Unassembled WGS sequence"/>
</dbReference>
<name>A0ABV9KVY4_9BACT</name>
<accession>A0ABV9KVY4</accession>
<comment type="caution">
    <text evidence="1">The sequence shown here is derived from an EMBL/GenBank/DDBJ whole genome shotgun (WGS) entry which is preliminary data.</text>
</comment>
<sequence>MNKRIKNTVHIQIEQMHIYSYILYDNSRYIGEGIRMYFKDNPDVTLHTLIDENNNETKAYSFRDTIEHLNLKTLQMFARFGLNGLIDEDLKNSPKKRPMGDFDRLIQKALNYNPKDKEK</sequence>
<organism evidence="1 2">
    <name type="scientific">Dysgonomonas termitidis</name>
    <dbReference type="NCBI Taxonomy" id="1516126"/>
    <lineage>
        <taxon>Bacteria</taxon>
        <taxon>Pseudomonadati</taxon>
        <taxon>Bacteroidota</taxon>
        <taxon>Bacteroidia</taxon>
        <taxon>Bacteroidales</taxon>
        <taxon>Dysgonomonadaceae</taxon>
        <taxon>Dysgonomonas</taxon>
    </lineage>
</organism>
<gene>
    <name evidence="1" type="ORF">ACFO6W_11890</name>
</gene>